<sequence>MEIHQLRYFVEVVRIGNFTRAAERCHVTQPTLSHQIKKLEDELGEPLLQRRKKGVAPTPFGERFLVRATTVLRELNEATAEASAFRSEVQGVLRLGAIPTVAPYLLPPLLHAAREQFPALRFTVSEEPTDVLLQQMRRGDLDAALVSPPMQGAEEWGIASLLEDELLATLPEGHVLAASATVPLARLVAEPLVLMKEAHCLRGQALQLCRDARLETNIAIESSQLETVLALVESGLGLSLTPRMAIARAASRPVVFRSLAPNPVYRSIALVWPRQATRTHAFDAFLQLAQETLAESLKEREPEIEQSSVSF</sequence>
<dbReference type="InterPro" id="IPR000847">
    <property type="entry name" value="LysR_HTH_N"/>
</dbReference>
<accession>A0AAF0CHG5</accession>
<dbReference type="PANTHER" id="PTHR30346:SF26">
    <property type="entry name" value="HYDROGEN PEROXIDE-INDUCIBLE GENES ACTIVATOR"/>
    <property type="match status" value="1"/>
</dbReference>
<reference evidence="7" key="1">
    <citation type="submission" date="2023-03" db="EMBL/GenBank/DDBJ databases">
        <title>Lomoglobus Profundus gen. nov., sp. nov., a novel member of the phylum Verrucomicrobia, isolated from deep-marine sediment of South China Sea.</title>
        <authorList>
            <person name="Ahmad T."/>
            <person name="Ishaq S.E."/>
            <person name="Wang F."/>
        </authorList>
    </citation>
    <scope>NUCLEOTIDE SEQUENCE</scope>
    <source>
        <strain evidence="7">LMO-M01</strain>
    </source>
</reference>
<dbReference type="InterPro" id="IPR036390">
    <property type="entry name" value="WH_DNA-bd_sf"/>
</dbReference>
<protein>
    <submittedName>
        <fullName evidence="7">LysR family transcriptional regulator</fullName>
    </submittedName>
</protein>
<evidence type="ECO:0000256" key="5">
    <source>
        <dbReference type="ARBA" id="ARBA00023163"/>
    </source>
</evidence>
<dbReference type="PANTHER" id="PTHR30346">
    <property type="entry name" value="TRANSCRIPTIONAL DUAL REGULATOR HCAR-RELATED"/>
    <property type="match status" value="1"/>
</dbReference>
<dbReference type="Pfam" id="PF03466">
    <property type="entry name" value="LysR_substrate"/>
    <property type="match status" value="1"/>
</dbReference>
<name>A0AAF0CHG5_9BACT</name>
<dbReference type="FunFam" id="1.10.10.10:FF:000001">
    <property type="entry name" value="LysR family transcriptional regulator"/>
    <property type="match status" value="1"/>
</dbReference>
<dbReference type="PRINTS" id="PR00039">
    <property type="entry name" value="HTHLYSR"/>
</dbReference>
<evidence type="ECO:0000256" key="2">
    <source>
        <dbReference type="ARBA" id="ARBA00023015"/>
    </source>
</evidence>
<evidence type="ECO:0000313" key="8">
    <source>
        <dbReference type="Proteomes" id="UP001218638"/>
    </source>
</evidence>
<dbReference type="InterPro" id="IPR036388">
    <property type="entry name" value="WH-like_DNA-bd_sf"/>
</dbReference>
<organism evidence="7 8">
    <name type="scientific">Synoicihabitans lomoniglobus</name>
    <dbReference type="NCBI Taxonomy" id="2909285"/>
    <lineage>
        <taxon>Bacteria</taxon>
        <taxon>Pseudomonadati</taxon>
        <taxon>Verrucomicrobiota</taxon>
        <taxon>Opitutia</taxon>
        <taxon>Opitutales</taxon>
        <taxon>Opitutaceae</taxon>
        <taxon>Synoicihabitans</taxon>
    </lineage>
</organism>
<dbReference type="PROSITE" id="PS50931">
    <property type="entry name" value="HTH_LYSR"/>
    <property type="match status" value="1"/>
</dbReference>
<evidence type="ECO:0000313" key="7">
    <source>
        <dbReference type="EMBL" id="WED64292.1"/>
    </source>
</evidence>
<dbReference type="Pfam" id="PF00126">
    <property type="entry name" value="HTH_1"/>
    <property type="match status" value="1"/>
</dbReference>
<dbReference type="GO" id="GO:0032993">
    <property type="term" value="C:protein-DNA complex"/>
    <property type="evidence" value="ECO:0007669"/>
    <property type="project" value="TreeGrafter"/>
</dbReference>
<keyword evidence="3" id="KW-0238">DNA-binding</keyword>
<dbReference type="CDD" id="cd08411">
    <property type="entry name" value="PBP2_OxyR"/>
    <property type="match status" value="1"/>
</dbReference>
<evidence type="ECO:0000259" key="6">
    <source>
        <dbReference type="PROSITE" id="PS50931"/>
    </source>
</evidence>
<dbReference type="RefSeq" id="WP_330931043.1">
    <property type="nucleotide sequence ID" value="NZ_CP119075.1"/>
</dbReference>
<evidence type="ECO:0000256" key="3">
    <source>
        <dbReference type="ARBA" id="ARBA00023125"/>
    </source>
</evidence>
<comment type="similarity">
    <text evidence="1">Belongs to the LysR transcriptional regulatory family.</text>
</comment>
<keyword evidence="8" id="KW-1185">Reference proteome</keyword>
<proteinExistence type="inferred from homology"/>
<keyword evidence="4" id="KW-0010">Activator</keyword>
<keyword evidence="2" id="KW-0805">Transcription regulation</keyword>
<dbReference type="SUPFAM" id="SSF46785">
    <property type="entry name" value="Winged helix' DNA-binding domain"/>
    <property type="match status" value="1"/>
</dbReference>
<dbReference type="GO" id="GO:0003700">
    <property type="term" value="F:DNA-binding transcription factor activity"/>
    <property type="evidence" value="ECO:0007669"/>
    <property type="project" value="InterPro"/>
</dbReference>
<keyword evidence="5" id="KW-0804">Transcription</keyword>
<dbReference type="Gene3D" id="3.40.190.10">
    <property type="entry name" value="Periplasmic binding protein-like II"/>
    <property type="match status" value="2"/>
</dbReference>
<dbReference type="InterPro" id="IPR005119">
    <property type="entry name" value="LysR_subst-bd"/>
</dbReference>
<dbReference type="Proteomes" id="UP001218638">
    <property type="component" value="Chromosome"/>
</dbReference>
<evidence type="ECO:0000256" key="4">
    <source>
        <dbReference type="ARBA" id="ARBA00023159"/>
    </source>
</evidence>
<evidence type="ECO:0000256" key="1">
    <source>
        <dbReference type="ARBA" id="ARBA00009437"/>
    </source>
</evidence>
<dbReference type="GO" id="GO:0003677">
    <property type="term" value="F:DNA binding"/>
    <property type="evidence" value="ECO:0007669"/>
    <property type="project" value="UniProtKB-KW"/>
</dbReference>
<dbReference type="EMBL" id="CP119075">
    <property type="protein sequence ID" value="WED64292.1"/>
    <property type="molecule type" value="Genomic_DNA"/>
</dbReference>
<feature type="domain" description="HTH lysR-type" evidence="6">
    <location>
        <begin position="1"/>
        <end position="58"/>
    </location>
</feature>
<dbReference type="AlphaFoldDB" id="A0AAF0CHG5"/>
<dbReference type="SUPFAM" id="SSF53850">
    <property type="entry name" value="Periplasmic binding protein-like II"/>
    <property type="match status" value="1"/>
</dbReference>
<gene>
    <name evidence="7" type="ORF">PXH66_18295</name>
</gene>
<dbReference type="KEGG" id="slom:PXH66_18295"/>
<dbReference type="Gene3D" id="1.10.10.10">
    <property type="entry name" value="Winged helix-like DNA-binding domain superfamily/Winged helix DNA-binding domain"/>
    <property type="match status" value="1"/>
</dbReference>